<keyword evidence="2" id="KW-1185">Reference proteome</keyword>
<protein>
    <submittedName>
        <fullName evidence="1">Uncharacterized protein</fullName>
    </submittedName>
</protein>
<organism evidence="1 2">
    <name type="scientific">Rhynchosporium agropyri</name>
    <dbReference type="NCBI Taxonomy" id="914238"/>
    <lineage>
        <taxon>Eukaryota</taxon>
        <taxon>Fungi</taxon>
        <taxon>Dikarya</taxon>
        <taxon>Ascomycota</taxon>
        <taxon>Pezizomycotina</taxon>
        <taxon>Leotiomycetes</taxon>
        <taxon>Helotiales</taxon>
        <taxon>Ploettnerulaceae</taxon>
        <taxon>Rhynchosporium</taxon>
    </lineage>
</organism>
<name>A0A1E1K7P4_9HELO</name>
<evidence type="ECO:0000313" key="2">
    <source>
        <dbReference type="Proteomes" id="UP000178912"/>
    </source>
</evidence>
<dbReference type="Proteomes" id="UP000178912">
    <property type="component" value="Unassembled WGS sequence"/>
</dbReference>
<dbReference type="EMBL" id="FJUX01000017">
    <property type="protein sequence ID" value="CZS94106.1"/>
    <property type="molecule type" value="Genomic_DNA"/>
</dbReference>
<accession>A0A1E1K7P4</accession>
<proteinExistence type="predicted"/>
<evidence type="ECO:0000313" key="1">
    <source>
        <dbReference type="EMBL" id="CZS94106.1"/>
    </source>
</evidence>
<gene>
    <name evidence="1" type="ORF">RAG0_04143</name>
</gene>
<sequence>MSANEKDGDYDDDLSGLEVSQARGFKNLTLVWGSMQVRAGILRFMASYAEMIPSLASRDEASEEQNTEMITLLLESICEEFMFQKQDMEFFRGKTWSAWFFEYENETGGLEKVDEMINEGLLALCKKLSCAGGVWERLEELEFEDSTRGMWRRKWANLVNCFKDV</sequence>
<reference evidence="2" key="1">
    <citation type="submission" date="2016-03" db="EMBL/GenBank/DDBJ databases">
        <authorList>
            <person name="Guldener U."/>
        </authorList>
    </citation>
    <scope>NUCLEOTIDE SEQUENCE [LARGE SCALE GENOMIC DNA]</scope>
    <source>
        <strain evidence="2">04CH-RAC-A.6.1</strain>
    </source>
</reference>
<dbReference type="AlphaFoldDB" id="A0A1E1K7P4"/>